<evidence type="ECO:0008006" key="4">
    <source>
        <dbReference type="Google" id="ProtNLM"/>
    </source>
</evidence>
<gene>
    <name evidence="2" type="ORF">JIP62_06555</name>
</gene>
<feature type="transmembrane region" description="Helical" evidence="1">
    <location>
        <begin position="33"/>
        <end position="56"/>
    </location>
</feature>
<dbReference type="Proteomes" id="UP000595448">
    <property type="component" value="Chromosome"/>
</dbReference>
<proteinExistence type="predicted"/>
<feature type="transmembrane region" description="Helical" evidence="1">
    <location>
        <begin position="109"/>
        <end position="134"/>
    </location>
</feature>
<feature type="transmembrane region" description="Helical" evidence="1">
    <location>
        <begin position="68"/>
        <end position="89"/>
    </location>
</feature>
<keyword evidence="1" id="KW-0812">Transmembrane</keyword>
<keyword evidence="3" id="KW-1185">Reference proteome</keyword>
<evidence type="ECO:0000313" key="3">
    <source>
        <dbReference type="Proteomes" id="UP000595448"/>
    </source>
</evidence>
<keyword evidence="1" id="KW-0472">Membrane</keyword>
<reference evidence="2 3" key="1">
    <citation type="submission" date="2021-01" db="EMBL/GenBank/DDBJ databases">
        <title>Brevundimonas vitis sp. nov., an bacterium isolated from grape (Vitis vinifera).</title>
        <authorList>
            <person name="Jiang L."/>
            <person name="Lee J."/>
        </authorList>
    </citation>
    <scope>NUCLEOTIDE SEQUENCE [LARGE SCALE GENOMIC DNA]</scope>
    <source>
        <strain evidence="2 3">GRTSA-9</strain>
    </source>
</reference>
<protein>
    <recommendedName>
        <fullName evidence="4">MotA/TolQ/ExbB proton channel domain-containing protein</fullName>
    </recommendedName>
</protein>
<evidence type="ECO:0000256" key="1">
    <source>
        <dbReference type="SAM" id="Phobius"/>
    </source>
</evidence>
<organism evidence="2 3">
    <name type="scientific">Brevundimonas vitisensis</name>
    <dbReference type="NCBI Taxonomy" id="2800818"/>
    <lineage>
        <taxon>Bacteria</taxon>
        <taxon>Pseudomonadati</taxon>
        <taxon>Pseudomonadota</taxon>
        <taxon>Alphaproteobacteria</taxon>
        <taxon>Caulobacterales</taxon>
        <taxon>Caulobacteraceae</taxon>
        <taxon>Brevundimonas</taxon>
    </lineage>
</organism>
<dbReference type="EMBL" id="CP067977">
    <property type="protein sequence ID" value="QQQ19743.1"/>
    <property type="molecule type" value="Genomic_DNA"/>
</dbReference>
<name>A0ABX7BSM2_9CAUL</name>
<sequence length="137" mass="14776">MIRYLFVFGLMLVAGLIAGGLAAAVGASNPLRLTLTVVGLSTTMALAIAACAWWWQGLDEAAREAHKWAWWWGSTFSLAVGGVVLITLTMAMNPAEMNEALRDTTAIDLVAGGAMGALLMQCGGYFIAWAVWWLRRR</sequence>
<accession>A0ABX7BSM2</accession>
<dbReference type="RefSeq" id="WP_201104118.1">
    <property type="nucleotide sequence ID" value="NZ_CP067977.1"/>
</dbReference>
<keyword evidence="1" id="KW-1133">Transmembrane helix</keyword>
<evidence type="ECO:0000313" key="2">
    <source>
        <dbReference type="EMBL" id="QQQ19743.1"/>
    </source>
</evidence>